<evidence type="ECO:0000313" key="3">
    <source>
        <dbReference type="Proteomes" id="UP000566819"/>
    </source>
</evidence>
<name>A0A8H4W011_9HELO</name>
<dbReference type="AlphaFoldDB" id="A0A8H4W011"/>
<dbReference type="Pfam" id="PF06687">
    <property type="entry name" value="SUR7"/>
    <property type="match status" value="1"/>
</dbReference>
<dbReference type="OrthoDB" id="4159154at2759"/>
<protein>
    <submittedName>
        <fullName evidence="2">Uncharacterized protein</fullName>
    </submittedName>
</protein>
<dbReference type="InterPro" id="IPR009571">
    <property type="entry name" value="SUR7/Rim9-like_fungi"/>
</dbReference>
<dbReference type="EMBL" id="JAAMPI010001226">
    <property type="protein sequence ID" value="KAF4626099.1"/>
    <property type="molecule type" value="Genomic_DNA"/>
</dbReference>
<dbReference type="GO" id="GO:0005886">
    <property type="term" value="C:plasma membrane"/>
    <property type="evidence" value="ECO:0007669"/>
    <property type="project" value="InterPro"/>
</dbReference>
<evidence type="ECO:0000256" key="1">
    <source>
        <dbReference type="SAM" id="Phobius"/>
    </source>
</evidence>
<keyword evidence="1" id="KW-0812">Transmembrane</keyword>
<reference evidence="2 3" key="1">
    <citation type="submission" date="2020-03" db="EMBL/GenBank/DDBJ databases">
        <title>Draft Genome Sequence of Cudoniella acicularis.</title>
        <authorList>
            <person name="Buettner E."/>
            <person name="Kellner H."/>
        </authorList>
    </citation>
    <scope>NUCLEOTIDE SEQUENCE [LARGE SCALE GENOMIC DNA]</scope>
    <source>
        <strain evidence="2 3">DSM 108380</strain>
    </source>
</reference>
<keyword evidence="1" id="KW-1133">Transmembrane helix</keyword>
<keyword evidence="3" id="KW-1185">Reference proteome</keyword>
<feature type="transmembrane region" description="Helical" evidence="1">
    <location>
        <begin position="21"/>
        <end position="46"/>
    </location>
</feature>
<keyword evidence="1" id="KW-0472">Membrane</keyword>
<proteinExistence type="predicted"/>
<dbReference type="Proteomes" id="UP000566819">
    <property type="component" value="Unassembled WGS sequence"/>
</dbReference>
<feature type="transmembrane region" description="Helical" evidence="1">
    <location>
        <begin position="152"/>
        <end position="174"/>
    </location>
</feature>
<comment type="caution">
    <text evidence="2">The sequence shown here is derived from an EMBL/GenBank/DDBJ whole genome shotgun (WGS) entry which is preliminary data.</text>
</comment>
<sequence>MMASALDQTNSRFDIAPGLRVAVAMWSTIIPELMTITVWVLTFFSIRAGTEPGYLQDYAVVSINTTGLRQYEPSPLYDVYNIYMSTVCAGDYANTSPNSPLTNFTCTAPSSYSKFNPRNESITNPSLNEPGNFPAVIQDKFLDYNLQLHVAWVFYVLSIVWTSLAVLSGLTALFKGVIGTFMILFTSVRGYQCSDPNIYIQLTANSAPPPASLSPLSLYPSYNKVGQLQSGVAKENDGRVVEHSELEMR</sequence>
<organism evidence="2 3">
    <name type="scientific">Cudoniella acicularis</name>
    <dbReference type="NCBI Taxonomy" id="354080"/>
    <lineage>
        <taxon>Eukaryota</taxon>
        <taxon>Fungi</taxon>
        <taxon>Dikarya</taxon>
        <taxon>Ascomycota</taxon>
        <taxon>Pezizomycotina</taxon>
        <taxon>Leotiomycetes</taxon>
        <taxon>Helotiales</taxon>
        <taxon>Tricladiaceae</taxon>
        <taxon>Cudoniella</taxon>
    </lineage>
</organism>
<gene>
    <name evidence="2" type="ORF">G7Y89_g12063</name>
</gene>
<accession>A0A8H4W011</accession>
<evidence type="ECO:0000313" key="2">
    <source>
        <dbReference type="EMBL" id="KAF4626099.1"/>
    </source>
</evidence>